<keyword evidence="1" id="KW-0472">Membrane</keyword>
<keyword evidence="1" id="KW-0812">Transmembrane</keyword>
<keyword evidence="1" id="KW-1133">Transmembrane helix</keyword>
<reference evidence="2" key="1">
    <citation type="submission" date="2021-02" db="EMBL/GenBank/DDBJ databases">
        <authorList>
            <person name="Nowell W R."/>
        </authorList>
    </citation>
    <scope>NUCLEOTIDE SEQUENCE</scope>
</reference>
<name>A0A815N403_9BILA</name>
<accession>A0A815N403</accession>
<dbReference type="EMBL" id="CAJNOV010010886">
    <property type="protein sequence ID" value="CAF1428935.1"/>
    <property type="molecule type" value="Genomic_DNA"/>
</dbReference>
<evidence type="ECO:0000256" key="1">
    <source>
        <dbReference type="SAM" id="Phobius"/>
    </source>
</evidence>
<comment type="caution">
    <text evidence="2">The sequence shown here is derived from an EMBL/GenBank/DDBJ whole genome shotgun (WGS) entry which is preliminary data.</text>
</comment>
<gene>
    <name evidence="2" type="ORF">CJN711_LOCUS23467</name>
</gene>
<dbReference type="AlphaFoldDB" id="A0A815N403"/>
<protein>
    <submittedName>
        <fullName evidence="2">Uncharacterized protein</fullName>
    </submittedName>
</protein>
<evidence type="ECO:0000313" key="3">
    <source>
        <dbReference type="Proteomes" id="UP000663855"/>
    </source>
</evidence>
<organism evidence="2 3">
    <name type="scientific">Rotaria magnacalcarata</name>
    <dbReference type="NCBI Taxonomy" id="392030"/>
    <lineage>
        <taxon>Eukaryota</taxon>
        <taxon>Metazoa</taxon>
        <taxon>Spiralia</taxon>
        <taxon>Gnathifera</taxon>
        <taxon>Rotifera</taxon>
        <taxon>Eurotatoria</taxon>
        <taxon>Bdelloidea</taxon>
        <taxon>Philodinida</taxon>
        <taxon>Philodinidae</taxon>
        <taxon>Rotaria</taxon>
    </lineage>
</organism>
<dbReference type="Proteomes" id="UP000663855">
    <property type="component" value="Unassembled WGS sequence"/>
</dbReference>
<evidence type="ECO:0000313" key="2">
    <source>
        <dbReference type="EMBL" id="CAF1428935.1"/>
    </source>
</evidence>
<feature type="transmembrane region" description="Helical" evidence="1">
    <location>
        <begin position="243"/>
        <end position="265"/>
    </location>
</feature>
<sequence>MLSESQTFFTVKQWLLPFKECYRKVFPHKKNSFPRPAIILSDHAALYVFNDENYSAFLARANRIVTNEAIRNDLSKTNIHAYLSHFMLDKRKRVNKSTWPIIKDNWRFIYQVFLTIKITNVPNSSRAINQSKEILTNINDPFAFDDDNELDDYELDDYDHNPMNTNENIKTDNKRKRWTTSHLNSSNINKSIIDDEEVLNKAVKRWRQSNRRGHGHYAKTLETSIMNNLKNSLIIYSSNINDALLILHLSVVYWLNISIGLLLLIKFVRETYRPALMTTPLLVDILSFINNWISGCNRLKPPKKTVLN</sequence>
<proteinExistence type="predicted"/>